<feature type="domain" description="MTTase N-terminal" evidence="9">
    <location>
        <begin position="90"/>
        <end position="207"/>
    </location>
</feature>
<dbReference type="PROSITE" id="PS50926">
    <property type="entry name" value="TRAM"/>
    <property type="match status" value="1"/>
</dbReference>
<organism evidence="11 12">
    <name type="scientific">Brachionus calyciflorus</name>
    <dbReference type="NCBI Taxonomy" id="104777"/>
    <lineage>
        <taxon>Eukaryota</taxon>
        <taxon>Metazoa</taxon>
        <taxon>Spiralia</taxon>
        <taxon>Gnathifera</taxon>
        <taxon>Rotifera</taxon>
        <taxon>Eurotatoria</taxon>
        <taxon>Monogononta</taxon>
        <taxon>Pseudotrocha</taxon>
        <taxon>Ploima</taxon>
        <taxon>Brachionidae</taxon>
        <taxon>Brachionus</taxon>
    </lineage>
</organism>
<proteinExistence type="inferred from homology"/>
<dbReference type="NCBIfam" id="TIGR00089">
    <property type="entry name" value="MiaB/RimO family radical SAM methylthiotransferase"/>
    <property type="match status" value="1"/>
</dbReference>
<evidence type="ECO:0000313" key="12">
    <source>
        <dbReference type="Proteomes" id="UP000663879"/>
    </source>
</evidence>
<dbReference type="SFLD" id="SFLDF00273">
    <property type="entry name" value="(dimethylallyl)adenosine_tRNA"/>
    <property type="match status" value="1"/>
</dbReference>
<evidence type="ECO:0000256" key="1">
    <source>
        <dbReference type="ARBA" id="ARBA00001966"/>
    </source>
</evidence>
<dbReference type="GO" id="GO:0046872">
    <property type="term" value="F:metal ion binding"/>
    <property type="evidence" value="ECO:0007669"/>
    <property type="project" value="UniProtKB-KW"/>
</dbReference>
<dbReference type="Gene3D" id="3.80.30.20">
    <property type="entry name" value="tm_1862 like domain"/>
    <property type="match status" value="1"/>
</dbReference>
<dbReference type="Gene3D" id="3.40.50.12160">
    <property type="entry name" value="Methylthiotransferase, N-terminal domain"/>
    <property type="match status" value="1"/>
</dbReference>
<dbReference type="PROSITE" id="PS01278">
    <property type="entry name" value="MTTASE_RADICAL"/>
    <property type="match status" value="1"/>
</dbReference>
<feature type="domain" description="TRAM" evidence="8">
    <location>
        <begin position="491"/>
        <end position="579"/>
    </location>
</feature>
<evidence type="ECO:0000259" key="8">
    <source>
        <dbReference type="PROSITE" id="PS50926"/>
    </source>
</evidence>
<evidence type="ECO:0000256" key="6">
    <source>
        <dbReference type="ARBA" id="ARBA00023004"/>
    </source>
</evidence>
<dbReference type="EMBL" id="CAJNOC010000457">
    <property type="protein sequence ID" value="CAF0763925.1"/>
    <property type="molecule type" value="Genomic_DNA"/>
</dbReference>
<evidence type="ECO:0000313" key="11">
    <source>
        <dbReference type="EMBL" id="CAF0763925.1"/>
    </source>
</evidence>
<dbReference type="InterPro" id="IPR020612">
    <property type="entry name" value="Methylthiotransferase_CS"/>
</dbReference>
<dbReference type="PANTHER" id="PTHR43020:SF2">
    <property type="entry name" value="MITOCHONDRIAL TRNA METHYLTHIOTRANSFERASE CDK5RAP1"/>
    <property type="match status" value="1"/>
</dbReference>
<accession>A0A813Q9L5</accession>
<sequence>MLLKRIILLNLKSGNFFKQKRLKNTLETKTLKRVLNNGPNLKDFIKSGPLSETQGINNEELVSNEIFLKNLEKQRNEEEFESLLNIDKPRKVFFEIHGCQMNTNDTEVAYSVLSKTGLYTRTLNEKDADVVLIMTCSIRENAEQKIWNRLREYLHQKRSKKTLQIGILGCMAERLKDKILDKEKLVDIICGPDSYRLLPDLLSQSLRTGNSAMNVQLSFEETYADLAPLRINENSKNAFVSIQRGCDNMCSFCIVPFVRGRERSRPIKSIIEEIKRLSDQGIKEVTLLGQNVNSYHDLSEKENMSIISEKPIMSKGFKTIYKPKVGGRRFVDLLYQASEVNPEMRIRFTSPHPKDFPDDLLTLMKEKANISKTIHLPAQSGSTTCLERMRRGYTREAYIELVQKIRDFIPSIAFTSDFIAGFCGETEEEHADTISLMKLVNYTYCFMYTYSMREKTRAYHRFTDDVPNEVKQKRYLEMVDVFRETATNLNKSKIGETHLVLIDQISKRSQSDYSGRNDNNTLVNFGKKELPILEDLNDLYKLKNGNENFLNKNVPNIGDYVACKLTSATSQSFRAEPVFICKLQTFDKIKNFI</sequence>
<dbReference type="FunFam" id="3.40.50.12160:FF:000003">
    <property type="entry name" value="CDK5 regulatory subunit-associated protein 1"/>
    <property type="match status" value="1"/>
</dbReference>
<dbReference type="InterPro" id="IPR005839">
    <property type="entry name" value="Methylthiotransferase"/>
</dbReference>
<keyword evidence="4" id="KW-0949">S-adenosyl-L-methionine</keyword>
<evidence type="ECO:0000256" key="7">
    <source>
        <dbReference type="ARBA" id="ARBA00023014"/>
    </source>
</evidence>
<protein>
    <recommendedName>
        <fullName evidence="13">CDK5 regulatory subunit associated protein 1</fullName>
    </recommendedName>
</protein>
<gene>
    <name evidence="11" type="ORF">OXX778_LOCUS4583</name>
</gene>
<evidence type="ECO:0000256" key="5">
    <source>
        <dbReference type="ARBA" id="ARBA00022723"/>
    </source>
</evidence>
<evidence type="ECO:0000256" key="3">
    <source>
        <dbReference type="ARBA" id="ARBA00022485"/>
    </source>
</evidence>
<dbReference type="SUPFAM" id="SSF102114">
    <property type="entry name" value="Radical SAM enzymes"/>
    <property type="match status" value="1"/>
</dbReference>
<feature type="domain" description="Radical SAM core" evidence="10">
    <location>
        <begin position="232"/>
        <end position="488"/>
    </location>
</feature>
<evidence type="ECO:0000259" key="10">
    <source>
        <dbReference type="PROSITE" id="PS51918"/>
    </source>
</evidence>
<keyword evidence="5" id="KW-0479">Metal-binding</keyword>
<name>A0A813Q9L5_9BILA</name>
<dbReference type="SFLD" id="SFLDG01082">
    <property type="entry name" value="B12-binding_domain_containing"/>
    <property type="match status" value="1"/>
</dbReference>
<evidence type="ECO:0000256" key="2">
    <source>
        <dbReference type="ARBA" id="ARBA00009815"/>
    </source>
</evidence>
<dbReference type="InterPro" id="IPR038135">
    <property type="entry name" value="Methylthiotransferase_N_sf"/>
</dbReference>
<dbReference type="PANTHER" id="PTHR43020">
    <property type="entry name" value="CDK5 REGULATORY SUBUNIT-ASSOCIATED PROTEIN 1"/>
    <property type="match status" value="1"/>
</dbReference>
<dbReference type="InterPro" id="IPR002792">
    <property type="entry name" value="TRAM_dom"/>
</dbReference>
<comment type="cofactor">
    <cofactor evidence="1">
        <name>[4Fe-4S] cluster</name>
        <dbReference type="ChEBI" id="CHEBI:49883"/>
    </cofactor>
</comment>
<dbReference type="InterPro" id="IPR006463">
    <property type="entry name" value="MiaB_methiolase"/>
</dbReference>
<dbReference type="GO" id="GO:0035597">
    <property type="term" value="F:tRNA-2-methylthio-N(6)-dimethylallyladenosine(37) synthase activity"/>
    <property type="evidence" value="ECO:0007669"/>
    <property type="project" value="TreeGrafter"/>
</dbReference>
<keyword evidence="7" id="KW-0411">Iron-sulfur</keyword>
<dbReference type="SFLD" id="SFLDS00029">
    <property type="entry name" value="Radical_SAM"/>
    <property type="match status" value="1"/>
</dbReference>
<dbReference type="OrthoDB" id="190098at2759"/>
<dbReference type="InterPro" id="IPR006638">
    <property type="entry name" value="Elp3/MiaA/NifB-like_rSAM"/>
</dbReference>
<dbReference type="AlphaFoldDB" id="A0A813Q9L5"/>
<dbReference type="GO" id="GO:0080090">
    <property type="term" value="P:regulation of primary metabolic process"/>
    <property type="evidence" value="ECO:0007669"/>
    <property type="project" value="UniProtKB-ARBA"/>
</dbReference>
<dbReference type="GO" id="GO:0005829">
    <property type="term" value="C:cytosol"/>
    <property type="evidence" value="ECO:0007669"/>
    <property type="project" value="TreeGrafter"/>
</dbReference>
<keyword evidence="12" id="KW-1185">Reference proteome</keyword>
<dbReference type="Proteomes" id="UP000663879">
    <property type="component" value="Unassembled WGS sequence"/>
</dbReference>
<dbReference type="SFLD" id="SFLDF00413">
    <property type="entry name" value="CDK5RAP1"/>
    <property type="match status" value="1"/>
</dbReference>
<dbReference type="PROSITE" id="PS51449">
    <property type="entry name" value="MTTASE_N"/>
    <property type="match status" value="1"/>
</dbReference>
<dbReference type="InterPro" id="IPR013848">
    <property type="entry name" value="Methylthiotransferase_N"/>
</dbReference>
<comment type="similarity">
    <text evidence="2">Belongs to the methylthiotransferase family. MiaB subfamily.</text>
</comment>
<dbReference type="FunFam" id="3.80.30.20:FF:000003">
    <property type="entry name" value="CDK5 regulatory subunit-associated protein 1"/>
    <property type="match status" value="1"/>
</dbReference>
<dbReference type="InterPro" id="IPR023404">
    <property type="entry name" value="rSAM_horseshoe"/>
</dbReference>
<keyword evidence="3" id="KW-0004">4Fe-4S</keyword>
<reference evidence="11" key="1">
    <citation type="submission" date="2021-02" db="EMBL/GenBank/DDBJ databases">
        <authorList>
            <person name="Nowell W R."/>
        </authorList>
    </citation>
    <scope>NUCLEOTIDE SEQUENCE</scope>
    <source>
        <strain evidence="11">Ploen Becks lab</strain>
    </source>
</reference>
<dbReference type="SMART" id="SM00729">
    <property type="entry name" value="Elp3"/>
    <property type="match status" value="1"/>
</dbReference>
<dbReference type="Pfam" id="PF04055">
    <property type="entry name" value="Radical_SAM"/>
    <property type="match status" value="1"/>
</dbReference>
<evidence type="ECO:0000256" key="4">
    <source>
        <dbReference type="ARBA" id="ARBA00022691"/>
    </source>
</evidence>
<dbReference type="SFLD" id="SFLDG01061">
    <property type="entry name" value="methylthiotransferase"/>
    <property type="match status" value="1"/>
</dbReference>
<evidence type="ECO:0000259" key="9">
    <source>
        <dbReference type="PROSITE" id="PS51449"/>
    </source>
</evidence>
<dbReference type="GO" id="GO:0051539">
    <property type="term" value="F:4 iron, 4 sulfur cluster binding"/>
    <property type="evidence" value="ECO:0007669"/>
    <property type="project" value="UniProtKB-KW"/>
</dbReference>
<keyword evidence="6" id="KW-0408">Iron</keyword>
<dbReference type="GO" id="GO:0005739">
    <property type="term" value="C:mitochondrion"/>
    <property type="evidence" value="ECO:0007669"/>
    <property type="project" value="TreeGrafter"/>
</dbReference>
<comment type="caution">
    <text evidence="11">The sequence shown here is derived from an EMBL/GenBank/DDBJ whole genome shotgun (WGS) entry which is preliminary data.</text>
</comment>
<dbReference type="PROSITE" id="PS51918">
    <property type="entry name" value="RADICAL_SAM"/>
    <property type="match status" value="1"/>
</dbReference>
<dbReference type="InterPro" id="IPR058240">
    <property type="entry name" value="rSAM_sf"/>
</dbReference>
<evidence type="ECO:0008006" key="13">
    <source>
        <dbReference type="Google" id="ProtNLM"/>
    </source>
</evidence>
<dbReference type="Pfam" id="PF00919">
    <property type="entry name" value="UPF0004"/>
    <property type="match status" value="1"/>
</dbReference>
<dbReference type="GO" id="GO:0060255">
    <property type="term" value="P:regulation of macromolecule metabolic process"/>
    <property type="evidence" value="ECO:0007669"/>
    <property type="project" value="UniProtKB-ARBA"/>
</dbReference>
<dbReference type="InterPro" id="IPR007197">
    <property type="entry name" value="rSAM"/>
</dbReference>